<evidence type="ECO:0000259" key="1">
    <source>
        <dbReference type="Pfam" id="PF01494"/>
    </source>
</evidence>
<dbReference type="Pfam" id="PF01494">
    <property type="entry name" value="FAD_binding_3"/>
    <property type="match status" value="1"/>
</dbReference>
<dbReference type="InterPro" id="IPR050407">
    <property type="entry name" value="Geranylgeranyl_reductase"/>
</dbReference>
<feature type="domain" description="FAD-binding" evidence="1">
    <location>
        <begin position="3"/>
        <end position="122"/>
    </location>
</feature>
<sequence>MRVPLVIVGGGVAGAAAAALLARAGQQVTLLERERTAKPKVCGEFLSCAAHDHLVALGLDPAGLGALPISHLRLAAGGRQITAPLPFTGWSLARDVLDEALLQRATALGADIRRGVVVRSLEGGDRPRLIVDMMGEIEAGAVFLATGKHDLRHAARPVTGADDLIGLKTYFHLIRSEAQALKGHIELVLFDGGYAGLQLVGADRANLSLLVSRQRFAAADNDWFRLLGEICTENALLGTRLEHALPETDRPLAIFRLPFGFRHRPDGQAHLFRLGDQMACMPSFAGDGMSIALHSAARAAQAYLAGAHADAYHARMRRELRTQFLWGRLLSQLTGTHAGRALFMGAATTLPAMMPALARLTRLPRLAQIVQQVD</sequence>
<dbReference type="EMBL" id="JAXCLX010000001">
    <property type="protein sequence ID" value="MDY0870702.1"/>
    <property type="molecule type" value="Genomic_DNA"/>
</dbReference>
<gene>
    <name evidence="2" type="ORF">SMD31_02170</name>
</gene>
<dbReference type="PANTHER" id="PTHR42685:SF22">
    <property type="entry name" value="CONDITIONED MEDIUM FACTOR RECEPTOR 1"/>
    <property type="match status" value="1"/>
</dbReference>
<accession>A0ABU5DTQ9</accession>
<dbReference type="PANTHER" id="PTHR42685">
    <property type="entry name" value="GERANYLGERANYL DIPHOSPHATE REDUCTASE"/>
    <property type="match status" value="1"/>
</dbReference>
<keyword evidence="3" id="KW-1185">Reference proteome</keyword>
<dbReference type="InterPro" id="IPR036188">
    <property type="entry name" value="FAD/NAD-bd_sf"/>
</dbReference>
<dbReference type="SUPFAM" id="SSF51905">
    <property type="entry name" value="FAD/NAD(P)-binding domain"/>
    <property type="match status" value="1"/>
</dbReference>
<comment type="caution">
    <text evidence="2">The sequence shown here is derived from an EMBL/GenBank/DDBJ whole genome shotgun (WGS) entry which is preliminary data.</text>
</comment>
<dbReference type="RefSeq" id="WP_320499016.1">
    <property type="nucleotide sequence ID" value="NZ_JAXCLX010000001.1"/>
</dbReference>
<evidence type="ECO:0000313" key="3">
    <source>
        <dbReference type="Proteomes" id="UP001271769"/>
    </source>
</evidence>
<proteinExistence type="predicted"/>
<evidence type="ECO:0000313" key="2">
    <source>
        <dbReference type="EMBL" id="MDY0870702.1"/>
    </source>
</evidence>
<organism evidence="2 3">
    <name type="scientific">Dongia rigui</name>
    <dbReference type="NCBI Taxonomy" id="940149"/>
    <lineage>
        <taxon>Bacteria</taxon>
        <taxon>Pseudomonadati</taxon>
        <taxon>Pseudomonadota</taxon>
        <taxon>Alphaproteobacteria</taxon>
        <taxon>Rhodospirillales</taxon>
        <taxon>Dongiaceae</taxon>
        <taxon>Dongia</taxon>
    </lineage>
</organism>
<protein>
    <submittedName>
        <fullName evidence="2">FAD-dependent oxidoreductase</fullName>
    </submittedName>
</protein>
<dbReference type="InterPro" id="IPR002938">
    <property type="entry name" value="FAD-bd"/>
</dbReference>
<dbReference type="Gene3D" id="3.50.50.60">
    <property type="entry name" value="FAD/NAD(P)-binding domain"/>
    <property type="match status" value="1"/>
</dbReference>
<dbReference type="Proteomes" id="UP001271769">
    <property type="component" value="Unassembled WGS sequence"/>
</dbReference>
<reference evidence="2 3" key="1">
    <citation type="journal article" date="2013" name="Antonie Van Leeuwenhoek">
        <title>Dongia rigui sp. nov., isolated from freshwater of a large wetland in Korea.</title>
        <authorList>
            <person name="Baik K.S."/>
            <person name="Hwang Y.M."/>
            <person name="Choi J.S."/>
            <person name="Kwon J."/>
            <person name="Seong C.N."/>
        </authorList>
    </citation>
    <scope>NUCLEOTIDE SEQUENCE [LARGE SCALE GENOMIC DNA]</scope>
    <source>
        <strain evidence="2 3">04SU4-P</strain>
    </source>
</reference>
<name>A0ABU5DTQ9_9PROT</name>